<dbReference type="EMBL" id="NJBO01000002">
    <property type="protein sequence ID" value="TKJ43855.1"/>
    <property type="molecule type" value="Genomic_DNA"/>
</dbReference>
<name>A0A532V9I2_UNCT6</name>
<dbReference type="SUPFAM" id="SSF47240">
    <property type="entry name" value="Ferritin-like"/>
    <property type="match status" value="1"/>
</dbReference>
<dbReference type="PANTHER" id="PTHR33531">
    <property type="entry name" value="RUBRERYTHRIN SUBFAMILY"/>
    <property type="match status" value="1"/>
</dbReference>
<dbReference type="InterPro" id="IPR012347">
    <property type="entry name" value="Ferritin-like"/>
</dbReference>
<reference evidence="2 3" key="1">
    <citation type="submission" date="2017-06" db="EMBL/GenBank/DDBJ databases">
        <title>Novel microbial phyla capable of carbon fixation and sulfur reduction in deep-sea sediments.</title>
        <authorList>
            <person name="Huang J."/>
            <person name="Baker B."/>
            <person name="Wang Y."/>
        </authorList>
    </citation>
    <scope>NUCLEOTIDE SEQUENCE [LARGE SCALE GENOMIC DNA]</scope>
    <source>
        <strain evidence="2">B3_TA06</strain>
    </source>
</reference>
<sequence>MSNTFGSTDELLDFAIAKEEEANQFYTNLATRVEKSPMREVFERFAAEELKHKARLEAIKHGKLLLSAEQKVANLKIADYLVEIKPEPDETLDYQKTLMIAMQREKASFKLYTDLAAITDNAELQETLLGLAQEEAKHKLRFEIEYDEHILTEN</sequence>
<evidence type="ECO:0000313" key="2">
    <source>
        <dbReference type="EMBL" id="TKJ43855.1"/>
    </source>
</evidence>
<dbReference type="Proteomes" id="UP000317778">
    <property type="component" value="Unassembled WGS sequence"/>
</dbReference>
<dbReference type="GO" id="GO:0046872">
    <property type="term" value="F:metal ion binding"/>
    <property type="evidence" value="ECO:0007669"/>
    <property type="project" value="InterPro"/>
</dbReference>
<dbReference type="InterPro" id="IPR003251">
    <property type="entry name" value="Rr_diiron-bd_dom"/>
</dbReference>
<dbReference type="AlphaFoldDB" id="A0A532V9I2"/>
<comment type="caution">
    <text evidence="2">The sequence shown here is derived from an EMBL/GenBank/DDBJ whole genome shotgun (WGS) entry which is preliminary data.</text>
</comment>
<proteinExistence type="predicted"/>
<dbReference type="GO" id="GO:0016491">
    <property type="term" value="F:oxidoreductase activity"/>
    <property type="evidence" value="ECO:0007669"/>
    <property type="project" value="InterPro"/>
</dbReference>
<dbReference type="Pfam" id="PF02915">
    <property type="entry name" value="Rubrerythrin"/>
    <property type="match status" value="1"/>
</dbReference>
<evidence type="ECO:0000259" key="1">
    <source>
        <dbReference type="Pfam" id="PF02915"/>
    </source>
</evidence>
<feature type="domain" description="Rubrerythrin diiron-binding" evidence="1">
    <location>
        <begin position="10"/>
        <end position="143"/>
    </location>
</feature>
<protein>
    <submittedName>
        <fullName evidence="2">Rubrerythrin</fullName>
    </submittedName>
</protein>
<gene>
    <name evidence="2" type="ORF">CEE36_01695</name>
</gene>
<evidence type="ECO:0000313" key="3">
    <source>
        <dbReference type="Proteomes" id="UP000317778"/>
    </source>
</evidence>
<accession>A0A532V9I2</accession>
<dbReference type="CDD" id="cd01045">
    <property type="entry name" value="Ferritin_like_AB"/>
    <property type="match status" value="1"/>
</dbReference>
<organism evidence="2 3">
    <name type="scientific">candidate division TA06 bacterium B3_TA06</name>
    <dbReference type="NCBI Taxonomy" id="2012487"/>
    <lineage>
        <taxon>Bacteria</taxon>
        <taxon>Bacteria division TA06</taxon>
    </lineage>
</organism>
<dbReference type="Gene3D" id="1.20.1260.10">
    <property type="match status" value="1"/>
</dbReference>
<dbReference type="PANTHER" id="PTHR33531:SF10">
    <property type="entry name" value="BLR7895 PROTEIN"/>
    <property type="match status" value="1"/>
</dbReference>
<dbReference type="InterPro" id="IPR009078">
    <property type="entry name" value="Ferritin-like_SF"/>
</dbReference>